<dbReference type="Pfam" id="PF03237">
    <property type="entry name" value="Terminase_6N"/>
    <property type="match status" value="1"/>
</dbReference>
<keyword evidence="1" id="KW-1188">Viral release from host cell</keyword>
<dbReference type="Pfam" id="PF17289">
    <property type="entry name" value="Terminase_6C"/>
    <property type="match status" value="1"/>
</dbReference>
<protein>
    <submittedName>
        <fullName evidence="6">Terminase large subunit</fullName>
    </submittedName>
</protein>
<dbReference type="Gene3D" id="3.30.420.240">
    <property type="match status" value="1"/>
</dbReference>
<dbReference type="InterPro" id="IPR035421">
    <property type="entry name" value="Terminase_6C"/>
</dbReference>
<gene>
    <name evidence="6" type="ORF">2AV2_7</name>
</gene>
<proteinExistence type="predicted"/>
<accession>A0A1L2BWN3</accession>
<evidence type="ECO:0000256" key="3">
    <source>
        <dbReference type="ARBA" id="ARBA00022840"/>
    </source>
</evidence>
<evidence type="ECO:0000313" key="7">
    <source>
        <dbReference type="Proteomes" id="UP000225722"/>
    </source>
</evidence>
<dbReference type="Proteomes" id="UP000225722">
    <property type="component" value="Segment"/>
</dbReference>
<dbReference type="InterPro" id="IPR027417">
    <property type="entry name" value="P-loop_NTPase"/>
</dbReference>
<evidence type="ECO:0000313" key="6">
    <source>
        <dbReference type="EMBL" id="ALY07459.1"/>
    </source>
</evidence>
<evidence type="ECO:0000256" key="4">
    <source>
        <dbReference type="ARBA" id="ARBA00023219"/>
    </source>
</evidence>
<keyword evidence="3" id="KW-0067">ATP-binding</keyword>
<sequence>MNLARLMGKLSNYGSDFRFEISDVFQQLEQFKKDIDNRSIITKPVPSNWDNFVNLCTIRSGGEMKQFIPYDYQVLLSRLMDQYNNVVIVKSRQLGTTQAIASKFLHRACLNPAYSSMAFMRNADDAGALSRRARQMLEGLKEYVQPSNDNVGHLKLKGLGEIYFKNSSKEGSRSYDSVLDFLFDEAAFVEGIDQIFSASSPSGALAGDSITKLIVSTPSAKSGWYWSKLTENNGDKDVEQLCKAVANGELHKDIPGVYWWVDEIGTVKLILHWTCHPIYSQRDDYLEYRMKQDGTDRETVLREYNLEFVDSAVSIFLSSVVRDAAIGCWEDERDIGADYFIGIDTSTIGSDYFVAVVLKRIGKKLSVVALYRKRQQTSEYHLYQVGELIDKYKPAVVGIETTGGVGQLYLEKLTQEYPGLDITAIRTGGDTKPVLVSGLLLKLEKQELDFPDDCPIVDELLNFRRQGKKLEAANGKNDDTVMALAFGVSVADKYEGGWDLSTIPDIGSEAVEADMIDGGEGRKDILVRCGNPKALDQTLNQIGAALVQDTDESYMLVNDCYVVRILNGNNSYIKFVIVHQGYGEVIGEIPMV</sequence>
<dbReference type="GO" id="GO:0005524">
    <property type="term" value="F:ATP binding"/>
    <property type="evidence" value="ECO:0007669"/>
    <property type="project" value="UniProtKB-KW"/>
</dbReference>
<organism evidence="6 7">
    <name type="scientific">Nodularia phage vB_NpeS-2AV2</name>
    <dbReference type="NCBI Taxonomy" id="1777122"/>
    <lineage>
        <taxon>Viruses</taxon>
        <taxon>Duplodnaviria</taxon>
        <taxon>Heunggongvirae</taxon>
        <taxon>Uroviricota</taxon>
        <taxon>Caudoviricetes</taxon>
        <taxon>Ravarandavirus</taxon>
        <taxon>Ravarandavirus rv2AV2</taxon>
    </lineage>
</organism>
<dbReference type="Gene3D" id="3.40.50.300">
    <property type="entry name" value="P-loop containing nucleotide triphosphate hydrolases"/>
    <property type="match status" value="1"/>
</dbReference>
<dbReference type="EMBL" id="KU230356">
    <property type="protein sequence ID" value="ALY07459.1"/>
    <property type="molecule type" value="Genomic_DNA"/>
</dbReference>
<feature type="domain" description="Terminase large subunit gp17-like C-terminal" evidence="5">
    <location>
        <begin position="341"/>
        <end position="454"/>
    </location>
</feature>
<reference evidence="7" key="1">
    <citation type="submission" date="2015-12" db="EMBL/GenBank/DDBJ databases">
        <authorList>
            <person name="Sencilo A."/>
            <person name="Bamford D.H."/>
            <person name="Roine E."/>
        </authorList>
    </citation>
    <scope>NUCLEOTIDE SEQUENCE [LARGE SCALE GENOMIC DNA]</scope>
</reference>
<keyword evidence="4" id="KW-0231">Viral genome packaging</keyword>
<name>A0A1L2BWN3_9CAUD</name>
<evidence type="ECO:0000259" key="5">
    <source>
        <dbReference type="Pfam" id="PF17289"/>
    </source>
</evidence>
<evidence type="ECO:0000256" key="1">
    <source>
        <dbReference type="ARBA" id="ARBA00022612"/>
    </source>
</evidence>
<evidence type="ECO:0000256" key="2">
    <source>
        <dbReference type="ARBA" id="ARBA00022741"/>
    </source>
</evidence>
<keyword evidence="2" id="KW-0547">Nucleotide-binding</keyword>
<keyword evidence="7" id="KW-1185">Reference proteome</keyword>